<evidence type="ECO:0000259" key="3">
    <source>
        <dbReference type="SMART" id="SM01095"/>
    </source>
</evidence>
<dbReference type="Pfam" id="PF08230">
    <property type="entry name" value="CW_7"/>
    <property type="match status" value="1"/>
</dbReference>
<reference evidence="4" key="1">
    <citation type="submission" date="2019-11" db="EMBL/GenBank/DDBJ databases">
        <authorList>
            <person name="Feng L."/>
        </authorList>
    </citation>
    <scope>NUCLEOTIDE SEQUENCE</scope>
    <source>
        <strain evidence="4">BfaecisLFYP10</strain>
    </source>
</reference>
<keyword evidence="2" id="KW-1133">Transmembrane helix</keyword>
<evidence type="ECO:0000313" key="4">
    <source>
        <dbReference type="EMBL" id="VYT54207.1"/>
    </source>
</evidence>
<name>A0A6N2XK60_9BACE</name>
<dbReference type="EMBL" id="CACRSZ010000099">
    <property type="protein sequence ID" value="VYT54207.1"/>
    <property type="molecule type" value="Genomic_DNA"/>
</dbReference>
<dbReference type="SMART" id="SM01095">
    <property type="entry name" value="Cpl-7"/>
    <property type="match status" value="1"/>
</dbReference>
<accession>A0A6N2XK60</accession>
<proteinExistence type="predicted"/>
<feature type="domain" description="Cpl-7 lysozyme C-terminal" evidence="3">
    <location>
        <begin position="141"/>
        <end position="179"/>
    </location>
</feature>
<evidence type="ECO:0000256" key="1">
    <source>
        <dbReference type="SAM" id="MobiDB-lite"/>
    </source>
</evidence>
<keyword evidence="2" id="KW-0812">Transmembrane</keyword>
<feature type="transmembrane region" description="Helical" evidence="2">
    <location>
        <begin position="43"/>
        <end position="62"/>
    </location>
</feature>
<dbReference type="RefSeq" id="WP_156730610.1">
    <property type="nucleotide sequence ID" value="NZ_CACRSZ010000099.1"/>
</dbReference>
<dbReference type="AlphaFoldDB" id="A0A6N2XK60"/>
<feature type="compositionally biased region" description="Basic and acidic residues" evidence="1">
    <location>
        <begin position="91"/>
        <end position="110"/>
    </location>
</feature>
<sequence length="183" mass="20586">MANSDVKLKHKVQLRRKVEEPTDEKPIVDPVPHSTRETSKSKMWIWVLVGIVVLLIIGYFIFTRSENTVQTPIEVESTFVPSDTNESIKVTSEETKGTEPKLSEENHTDIEDPSTSVAPTEPTPVTLPINTSVTNNVSNDVEAEAMKVIRGDYGVGQERKNKLGERYQTIQNRVNELKHEGVF</sequence>
<gene>
    <name evidence="4" type="ORF">BFLFYP10_04683</name>
</gene>
<keyword evidence="2" id="KW-0472">Membrane</keyword>
<evidence type="ECO:0000256" key="2">
    <source>
        <dbReference type="SAM" id="Phobius"/>
    </source>
</evidence>
<feature type="region of interest" description="Disordered" evidence="1">
    <location>
        <begin position="83"/>
        <end position="123"/>
    </location>
</feature>
<dbReference type="InterPro" id="IPR013168">
    <property type="entry name" value="Cpl_7_lyso_C"/>
</dbReference>
<feature type="region of interest" description="Disordered" evidence="1">
    <location>
        <begin position="1"/>
        <end position="35"/>
    </location>
</feature>
<protein>
    <recommendedName>
        <fullName evidence="3">Cpl-7 lysozyme C-terminal domain-containing protein</fullName>
    </recommendedName>
</protein>
<feature type="compositionally biased region" description="Basic and acidic residues" evidence="1">
    <location>
        <begin position="16"/>
        <end position="27"/>
    </location>
</feature>
<organism evidence="4">
    <name type="scientific">Bacteroides faecis</name>
    <dbReference type="NCBI Taxonomy" id="674529"/>
    <lineage>
        <taxon>Bacteria</taxon>
        <taxon>Pseudomonadati</taxon>
        <taxon>Bacteroidota</taxon>
        <taxon>Bacteroidia</taxon>
        <taxon>Bacteroidales</taxon>
        <taxon>Bacteroidaceae</taxon>
        <taxon>Bacteroides</taxon>
    </lineage>
</organism>